<evidence type="ECO:0000259" key="4">
    <source>
        <dbReference type="PROSITE" id="PS50011"/>
    </source>
</evidence>
<feature type="region of interest" description="Disordered" evidence="3">
    <location>
        <begin position="422"/>
        <end position="520"/>
    </location>
</feature>
<keyword evidence="5" id="KW-0418">Kinase</keyword>
<dbReference type="PROSITE" id="PS50011">
    <property type="entry name" value="PROTEIN_KINASE_DOM"/>
    <property type="match status" value="1"/>
</dbReference>
<keyword evidence="5" id="KW-0723">Serine/threonine-protein kinase</keyword>
<feature type="compositionally biased region" description="Polar residues" evidence="3">
    <location>
        <begin position="236"/>
        <end position="299"/>
    </location>
</feature>
<evidence type="ECO:0000256" key="2">
    <source>
        <dbReference type="ARBA" id="ARBA00022840"/>
    </source>
</evidence>
<feature type="region of interest" description="Disordered" evidence="3">
    <location>
        <begin position="214"/>
        <end position="299"/>
    </location>
</feature>
<dbReference type="PROSITE" id="PS00108">
    <property type="entry name" value="PROTEIN_KINASE_ST"/>
    <property type="match status" value="1"/>
</dbReference>
<dbReference type="GO" id="GO:0004674">
    <property type="term" value="F:protein serine/threonine kinase activity"/>
    <property type="evidence" value="ECO:0007669"/>
    <property type="project" value="UniProtKB-KW"/>
</dbReference>
<dbReference type="Gene3D" id="1.10.510.10">
    <property type="entry name" value="Transferase(Phosphotransferase) domain 1"/>
    <property type="match status" value="1"/>
</dbReference>
<dbReference type="Proteomes" id="UP001201980">
    <property type="component" value="Unassembled WGS sequence"/>
</dbReference>
<dbReference type="Pfam" id="PF25421">
    <property type="entry name" value="DUF7891"/>
    <property type="match status" value="1"/>
</dbReference>
<reference evidence="5" key="1">
    <citation type="submission" date="2022-07" db="EMBL/GenBank/DDBJ databases">
        <title>Draft genome sequence of Zalerion maritima ATCC 34329, a (micro)plastics degrading marine fungus.</title>
        <authorList>
            <person name="Paco A."/>
            <person name="Goncalves M.F.M."/>
            <person name="Rocha-Santos T.A.P."/>
            <person name="Alves A."/>
        </authorList>
    </citation>
    <scope>NUCLEOTIDE SEQUENCE</scope>
    <source>
        <strain evidence="5">ATCC 34329</strain>
    </source>
</reference>
<dbReference type="SMART" id="SM00220">
    <property type="entry name" value="S_TKc"/>
    <property type="match status" value="1"/>
</dbReference>
<dbReference type="InterPro" id="IPR011009">
    <property type="entry name" value="Kinase-like_dom_sf"/>
</dbReference>
<dbReference type="InterPro" id="IPR000719">
    <property type="entry name" value="Prot_kinase_dom"/>
</dbReference>
<evidence type="ECO:0000256" key="3">
    <source>
        <dbReference type="SAM" id="MobiDB-lite"/>
    </source>
</evidence>
<keyword evidence="1" id="KW-0547">Nucleotide-binding</keyword>
<feature type="compositionally biased region" description="Low complexity" evidence="3">
    <location>
        <begin position="851"/>
        <end position="862"/>
    </location>
</feature>
<comment type="caution">
    <text evidence="5">The sequence shown here is derived from an EMBL/GenBank/DDBJ whole genome shotgun (WGS) entry which is preliminary data.</text>
</comment>
<keyword evidence="5" id="KW-0808">Transferase</keyword>
<gene>
    <name evidence="5" type="ORF">MKZ38_003758</name>
</gene>
<sequence>MAHAHDNIEKARLRISFDAGSAATEYDSLARSPIITDHDHGLGLSGLRRIRQQPPMRAPTLSSATSNPSPNSPAAANLPRSASMLAFPMHFASGPSSPNFTEDLHRFPSESLHSFSFAHQSEDYMHNRQSILKRSIDFINDRKGLSISPTAAAIASAEARVAGDSETQGMLDLISKAQLIGMGEGSALSLLSGPLTGPAQLSGENVFEREFIPRSESPDTYSNSEGTIAPPPLASDHSSNNLKSDTAADNSTKLIPDTTSSTLVPPDSEGSSRTPTNESGTTDATSPPASTISLKRTLTDTGPVSIQQKLVDAMAQPYMAMNPDQLVSPSAPQSVASSPSVPGPIVPAPVTSAAHSHATRWVPAAQAIFTTQAKPPWTILAANDLACLVFGVTKAEVRKMGILEVVQDERRSWLERKLLHKEENGESPIKHTPMPAHAQTPLPSVSPSKHESSKPQSSRPTSSLLGIRGGITAQLLNKPNSRAQAPKKPKDASIARRAQTVHGTDSSPSKGRLSINNHHSSQSRGVLLCGDVVPIQKRNGATGSASIWVKEKKIGLIWVVEEIHEDVAFVAIDDEGTISKVSGDTGPIWGETEIKTGTDIGKLIPRIPRQGIDPRFGEVDFAQISNRRFFTCRNCERINIPATVEQVRGKMELRVSCFPHIAGIVVVSPKTLTIQSSNAVFSSALFGYEKPDSLPITHLIPDFDKILRILTDENDIHLVEGIVVPEHSFRKASAFLALREGRPEGATAFLRPDGLKAKHRDGTDLKIDIQMRVVRSEKQGPLVASLPSSSEAYGAQKPLFDITDETESESAGELTPQSQPQPEMVHALWITYSRHLHATRANLGAASPLLSGAATPLRQPSPGQTPAPTPPEISDSDDPHMDSAGKEIRSFTSKVTQRTKIIEPNVVPKIEEGATLKPEEPPRPAASLTATAKAPTATTATMSVTVTTAPSSASSTVAAASKPKKKTIDDFVILEEMGQGAYGQVKLARYKEGLKKIVLKFVTKRRILVDTWTRDRKLGTVPLEIHVLNFLRRDDLKHPNVVEMADFFEDDINYYIEMVPHGLPGMDLFDYIELRANMGENEARSIFVQCARALHHLHTKAMVVHRDIKDENVILDGEGNIKLIDFGSAAYIKNGPFDVFVGTIGMVISDVMTHSPEKSRPHGSSRLGSKLTKYDVIFIDYAAPEVLTGTQYDGRAQDVWALGILLYTIIYKENPFYSIDEIMDHDLRVPWKLSDDSVDLIRHMLLRPIEQRYTIEQVLDHAWCKAPEKE</sequence>
<keyword evidence="6" id="KW-1185">Reference proteome</keyword>
<dbReference type="FunFam" id="3.30.200.20:FF:000314">
    <property type="entry name" value="Serine/threonine protein kinase"/>
    <property type="match status" value="1"/>
</dbReference>
<dbReference type="CDD" id="cd14004">
    <property type="entry name" value="STKc_PASK"/>
    <property type="match status" value="1"/>
</dbReference>
<feature type="domain" description="Protein kinase" evidence="4">
    <location>
        <begin position="971"/>
        <end position="1264"/>
    </location>
</feature>
<dbReference type="GO" id="GO:0045719">
    <property type="term" value="P:negative regulation of glycogen biosynthetic process"/>
    <property type="evidence" value="ECO:0007669"/>
    <property type="project" value="TreeGrafter"/>
</dbReference>
<dbReference type="AlphaFoldDB" id="A0AAD5RMA6"/>
<evidence type="ECO:0000256" key="1">
    <source>
        <dbReference type="ARBA" id="ARBA00022741"/>
    </source>
</evidence>
<keyword evidence="2" id="KW-0067">ATP-binding</keyword>
<dbReference type="Pfam" id="PF00069">
    <property type="entry name" value="Pkinase"/>
    <property type="match status" value="1"/>
</dbReference>
<dbReference type="Gene3D" id="3.30.200.20">
    <property type="entry name" value="Phosphorylase Kinase, domain 1"/>
    <property type="match status" value="1"/>
</dbReference>
<feature type="compositionally biased region" description="Low complexity" evidence="3">
    <location>
        <begin position="454"/>
        <end position="463"/>
    </location>
</feature>
<feature type="compositionally biased region" description="Low complexity" evidence="3">
    <location>
        <begin position="925"/>
        <end position="934"/>
    </location>
</feature>
<accession>A0AAD5RMA6</accession>
<feature type="region of interest" description="Disordered" evidence="3">
    <location>
        <begin position="851"/>
        <end position="884"/>
    </location>
</feature>
<dbReference type="GO" id="GO:0005524">
    <property type="term" value="F:ATP binding"/>
    <property type="evidence" value="ECO:0007669"/>
    <property type="project" value="UniProtKB-KW"/>
</dbReference>
<organism evidence="5 6">
    <name type="scientific">Zalerion maritima</name>
    <dbReference type="NCBI Taxonomy" id="339359"/>
    <lineage>
        <taxon>Eukaryota</taxon>
        <taxon>Fungi</taxon>
        <taxon>Dikarya</taxon>
        <taxon>Ascomycota</taxon>
        <taxon>Pezizomycotina</taxon>
        <taxon>Sordariomycetes</taxon>
        <taxon>Lulworthiomycetidae</taxon>
        <taxon>Lulworthiales</taxon>
        <taxon>Lulworthiaceae</taxon>
        <taxon>Zalerion</taxon>
    </lineage>
</organism>
<feature type="compositionally biased region" description="Polar residues" evidence="3">
    <location>
        <begin position="474"/>
        <end position="483"/>
    </location>
</feature>
<name>A0AAD5RMA6_9PEZI</name>
<feature type="compositionally biased region" description="Low complexity" evidence="3">
    <location>
        <begin position="58"/>
        <end position="77"/>
    </location>
</feature>
<dbReference type="GO" id="GO:0035556">
    <property type="term" value="P:intracellular signal transduction"/>
    <property type="evidence" value="ECO:0007669"/>
    <property type="project" value="TreeGrafter"/>
</dbReference>
<feature type="compositionally biased region" description="Polar residues" evidence="3">
    <location>
        <begin position="501"/>
        <end position="520"/>
    </location>
</feature>
<feature type="region of interest" description="Disordered" evidence="3">
    <location>
        <begin position="915"/>
        <end position="934"/>
    </location>
</feature>
<dbReference type="PANTHER" id="PTHR24346:SF51">
    <property type="entry name" value="PAS DOMAIN-CONTAINING SERINE_THREONINE-PROTEIN KINASE"/>
    <property type="match status" value="1"/>
</dbReference>
<dbReference type="EMBL" id="JAKWBI020000220">
    <property type="protein sequence ID" value="KAJ2898707.1"/>
    <property type="molecule type" value="Genomic_DNA"/>
</dbReference>
<dbReference type="GO" id="GO:0005829">
    <property type="term" value="C:cytosol"/>
    <property type="evidence" value="ECO:0007669"/>
    <property type="project" value="TreeGrafter"/>
</dbReference>
<dbReference type="SUPFAM" id="SSF56112">
    <property type="entry name" value="Protein kinase-like (PK-like)"/>
    <property type="match status" value="1"/>
</dbReference>
<dbReference type="PANTHER" id="PTHR24346">
    <property type="entry name" value="MAP/MICROTUBULE AFFINITY-REGULATING KINASE"/>
    <property type="match status" value="1"/>
</dbReference>
<proteinExistence type="predicted"/>
<evidence type="ECO:0000313" key="6">
    <source>
        <dbReference type="Proteomes" id="UP001201980"/>
    </source>
</evidence>
<evidence type="ECO:0000313" key="5">
    <source>
        <dbReference type="EMBL" id="KAJ2898707.1"/>
    </source>
</evidence>
<dbReference type="InterPro" id="IPR057213">
    <property type="entry name" value="DUF7891"/>
</dbReference>
<feature type="region of interest" description="Disordered" evidence="3">
    <location>
        <begin position="55"/>
        <end position="77"/>
    </location>
</feature>
<protein>
    <submittedName>
        <fullName evidence="5">Serine/threonine protein kinase</fullName>
    </submittedName>
</protein>
<dbReference type="InterPro" id="IPR008271">
    <property type="entry name" value="Ser/Thr_kinase_AS"/>
</dbReference>
<dbReference type="GO" id="GO:0005634">
    <property type="term" value="C:nucleus"/>
    <property type="evidence" value="ECO:0007669"/>
    <property type="project" value="TreeGrafter"/>
</dbReference>